<name>A0A5C4JMD6_9HYPH</name>
<gene>
    <name evidence="5" type="ORF">FF124_18355</name>
</gene>
<keyword evidence="6" id="KW-1185">Reference proteome</keyword>
<proteinExistence type="predicted"/>
<dbReference type="GO" id="GO:0003841">
    <property type="term" value="F:1-acylglycerol-3-phosphate O-acyltransferase activity"/>
    <property type="evidence" value="ECO:0007669"/>
    <property type="project" value="TreeGrafter"/>
</dbReference>
<keyword evidence="3 5" id="KW-0012">Acyltransferase</keyword>
<dbReference type="AlphaFoldDB" id="A0A5C4JMD6"/>
<evidence type="ECO:0000256" key="2">
    <source>
        <dbReference type="ARBA" id="ARBA00022679"/>
    </source>
</evidence>
<dbReference type="Pfam" id="PF01553">
    <property type="entry name" value="Acyltransferase"/>
    <property type="match status" value="1"/>
</dbReference>
<accession>A0A5C4JMD6</accession>
<evidence type="ECO:0000256" key="1">
    <source>
        <dbReference type="ARBA" id="ARBA00005189"/>
    </source>
</evidence>
<organism evidence="5 6">
    <name type="scientific">Martelella lutilitoris</name>
    <dbReference type="NCBI Taxonomy" id="2583532"/>
    <lineage>
        <taxon>Bacteria</taxon>
        <taxon>Pseudomonadati</taxon>
        <taxon>Pseudomonadota</taxon>
        <taxon>Alphaproteobacteria</taxon>
        <taxon>Hyphomicrobiales</taxon>
        <taxon>Aurantimonadaceae</taxon>
        <taxon>Martelella</taxon>
    </lineage>
</organism>
<dbReference type="CDD" id="cd07989">
    <property type="entry name" value="LPLAT_AGPAT-like"/>
    <property type="match status" value="1"/>
</dbReference>
<evidence type="ECO:0000259" key="4">
    <source>
        <dbReference type="SMART" id="SM00563"/>
    </source>
</evidence>
<dbReference type="OrthoDB" id="5290997at2"/>
<comment type="caution">
    <text evidence="5">The sequence shown here is derived from an EMBL/GenBank/DDBJ whole genome shotgun (WGS) entry which is preliminary data.</text>
</comment>
<reference evidence="5 6" key="1">
    <citation type="submission" date="2019-06" db="EMBL/GenBank/DDBJ databases">
        <title>Martelella lutilitoris sp. nov., isolated from a tidal mudflat.</title>
        <authorList>
            <person name="Kim Y.-J."/>
        </authorList>
    </citation>
    <scope>NUCLEOTIDE SEQUENCE [LARGE SCALE GENOMIC DNA]</scope>
    <source>
        <strain evidence="5 6">GH2-6</strain>
    </source>
</reference>
<dbReference type="GO" id="GO:0006654">
    <property type="term" value="P:phosphatidic acid biosynthetic process"/>
    <property type="evidence" value="ECO:0007669"/>
    <property type="project" value="TreeGrafter"/>
</dbReference>
<dbReference type="PANTHER" id="PTHR10434">
    <property type="entry name" value="1-ACYL-SN-GLYCEROL-3-PHOSPHATE ACYLTRANSFERASE"/>
    <property type="match status" value="1"/>
</dbReference>
<evidence type="ECO:0000256" key="3">
    <source>
        <dbReference type="ARBA" id="ARBA00023315"/>
    </source>
</evidence>
<evidence type="ECO:0000313" key="5">
    <source>
        <dbReference type="EMBL" id="TNB46477.1"/>
    </source>
</evidence>
<keyword evidence="2 5" id="KW-0808">Transferase</keyword>
<dbReference type="InterPro" id="IPR002123">
    <property type="entry name" value="Plipid/glycerol_acylTrfase"/>
</dbReference>
<feature type="domain" description="Phospholipid/glycerol acyltransferase" evidence="4">
    <location>
        <begin position="73"/>
        <end position="187"/>
    </location>
</feature>
<dbReference type="RefSeq" id="WP_138749921.1">
    <property type="nucleotide sequence ID" value="NZ_VCLB01000010.1"/>
</dbReference>
<evidence type="ECO:0000313" key="6">
    <source>
        <dbReference type="Proteomes" id="UP000307874"/>
    </source>
</evidence>
<dbReference type="SUPFAM" id="SSF69593">
    <property type="entry name" value="Glycerol-3-phosphate (1)-acyltransferase"/>
    <property type="match status" value="1"/>
</dbReference>
<dbReference type="EMBL" id="VCLB01000010">
    <property type="protein sequence ID" value="TNB46477.1"/>
    <property type="molecule type" value="Genomic_DNA"/>
</dbReference>
<dbReference type="SMART" id="SM00563">
    <property type="entry name" value="PlsC"/>
    <property type="match status" value="1"/>
</dbReference>
<protein>
    <submittedName>
        <fullName evidence="5">1-acyl-sn-glycerol-3-phosphate acyltransferase</fullName>
    </submittedName>
</protein>
<dbReference type="PANTHER" id="PTHR10434:SF40">
    <property type="entry name" value="1-ACYL-SN-GLYCEROL-3-PHOSPHATE ACYLTRANSFERASE"/>
    <property type="match status" value="1"/>
</dbReference>
<sequence length="264" mass="30028">MGVLRSLAFNTAFYVGTALRMIVQSPYYFSASRENAYRVVVQGWGRFVNRQMRFWVGTTFEIEGLENIPDGPCIITPKHQSAWDTIMLLPWIPDSVFMLKRELIQMPLFGWYLKKQRQIAVDRAASGRAMADAIKRTKAEVETGRQLIIFPEGTRRPPGAEPDYKRGIQLIYSGLAVPVVPVVMHPGLFWPRGNFRRQKGHFKVKILPAIPPGKPPKAFFAELVETMERESDRLLLKTVAENPHLNLPEVTRKRVAELNAAEGL</sequence>
<comment type="pathway">
    <text evidence="1">Lipid metabolism.</text>
</comment>
<dbReference type="Proteomes" id="UP000307874">
    <property type="component" value="Unassembled WGS sequence"/>
</dbReference>